<feature type="compositionally biased region" description="Basic and acidic residues" evidence="1">
    <location>
        <begin position="94"/>
        <end position="103"/>
    </location>
</feature>
<feature type="transmembrane region" description="Helical" evidence="2">
    <location>
        <begin position="339"/>
        <end position="358"/>
    </location>
</feature>
<dbReference type="STRING" id="993615.L2GQ05"/>
<keyword evidence="4" id="KW-1185">Reference proteome</keyword>
<feature type="compositionally biased region" description="Basic and acidic residues" evidence="1">
    <location>
        <begin position="141"/>
        <end position="165"/>
    </location>
</feature>
<sequence>MADPQKKNRKFRIKWWWDSEDEQAAKKDPQYAEALEKADDMIKEKDLDKREVEKKKDDIVKEAIKETKKENEEDSKKTAASAQDGKASSSTQVENKDKKDGKGLFHNWFGDDEEGQHDKRDKKENMAQRDTSNKYSANGEENVKSRQPADQKKIDRKDDAKDTLAKENQQGHGKDKDESRYKGWFGNKQPTNEKTDQKELSREQKSAEQPKKTDQNKSTADKNKGFWNWGRNQDENGESERNKASNKPERNGQGDGTKQETKKVSEQKSRAVQDVNAGKDKSDRQKISDDRPGKSKLDGNRDAGKNKEAGKEKPDKNEKKNDANEKDGERDKSERTNTLLVICGCINVVLAILFFLYTEVWADATVTHNMLLVGVLLLVILIPFILLPFYKNLICRILAVLSVIITIILLVYLFINRARVFYYQLLVREADRPQFENIERMYWSERNPVLFNVLKDEGYYIEEWAESSKKKGAKIFILKGKLTGTDKEWQYDRDLAEQTLRDNIEKGTDETGPAVAYSLIRVSWTTDRAEEILKEIKKTKFSKLGENYVFVIGVFDVGTRFGSILGSEPVSIDAASEDQPSAGGKLSREFNSKV</sequence>
<evidence type="ECO:0000256" key="1">
    <source>
        <dbReference type="SAM" id="MobiDB-lite"/>
    </source>
</evidence>
<dbReference type="Proteomes" id="UP000011082">
    <property type="component" value="Unassembled WGS sequence"/>
</dbReference>
<accession>L2GQ05</accession>
<evidence type="ECO:0000313" key="3">
    <source>
        <dbReference type="EMBL" id="ELA42921.1"/>
    </source>
</evidence>
<dbReference type="AlphaFoldDB" id="L2GQ05"/>
<gene>
    <name evidence="3" type="ORF">VICG_00236</name>
</gene>
<feature type="compositionally biased region" description="Polar residues" evidence="1">
    <location>
        <begin position="78"/>
        <end position="93"/>
    </location>
</feature>
<feature type="compositionally biased region" description="Basic and acidic residues" evidence="1">
    <location>
        <begin position="232"/>
        <end position="331"/>
    </location>
</feature>
<keyword evidence="2" id="KW-1133">Transmembrane helix</keyword>
<organism evidence="3 4">
    <name type="scientific">Vittaforma corneae (strain ATCC 50505)</name>
    <name type="common">Microsporidian parasite</name>
    <name type="synonym">Nosema corneum</name>
    <dbReference type="NCBI Taxonomy" id="993615"/>
    <lineage>
        <taxon>Eukaryota</taxon>
        <taxon>Fungi</taxon>
        <taxon>Fungi incertae sedis</taxon>
        <taxon>Microsporidia</taxon>
        <taxon>Nosematidae</taxon>
        <taxon>Vittaforma</taxon>
    </lineage>
</organism>
<name>L2GQ05_VITCO</name>
<protein>
    <submittedName>
        <fullName evidence="3">Uncharacterized protein</fullName>
    </submittedName>
</protein>
<evidence type="ECO:0000313" key="4">
    <source>
        <dbReference type="Proteomes" id="UP000011082"/>
    </source>
</evidence>
<feature type="transmembrane region" description="Helical" evidence="2">
    <location>
        <begin position="370"/>
        <end position="390"/>
    </location>
</feature>
<dbReference type="GeneID" id="19880954"/>
<proteinExistence type="predicted"/>
<dbReference type="InParanoid" id="L2GQ05"/>
<dbReference type="VEuPathDB" id="MicrosporidiaDB:VICG_00236"/>
<keyword evidence="2" id="KW-0812">Transmembrane</keyword>
<feature type="region of interest" description="Disordered" evidence="1">
    <location>
        <begin position="65"/>
        <end position="331"/>
    </location>
</feature>
<evidence type="ECO:0000256" key="2">
    <source>
        <dbReference type="SAM" id="Phobius"/>
    </source>
</evidence>
<feature type="compositionally biased region" description="Basic and acidic residues" evidence="1">
    <location>
        <begin position="172"/>
        <end position="181"/>
    </location>
</feature>
<reference evidence="4" key="1">
    <citation type="submission" date="2011-05" db="EMBL/GenBank/DDBJ databases">
        <title>The genome sequence of Vittaforma corneae strain ATCC 50505.</title>
        <authorList>
            <consortium name="The Broad Institute Genome Sequencing Platform"/>
            <person name="Cuomo C."/>
            <person name="Didier E."/>
            <person name="Bowers L."/>
            <person name="Young S.K."/>
            <person name="Zeng Q."/>
            <person name="Gargeya S."/>
            <person name="Fitzgerald M."/>
            <person name="Haas B."/>
            <person name="Abouelleil A."/>
            <person name="Alvarado L."/>
            <person name="Arachchi H.M."/>
            <person name="Berlin A."/>
            <person name="Chapman S.B."/>
            <person name="Gearin G."/>
            <person name="Goldberg J."/>
            <person name="Griggs A."/>
            <person name="Gujja S."/>
            <person name="Hansen M."/>
            <person name="Heiman D."/>
            <person name="Howarth C."/>
            <person name="Larimer J."/>
            <person name="Lui A."/>
            <person name="MacDonald P.J.P."/>
            <person name="McCowen C."/>
            <person name="Montmayeur A."/>
            <person name="Murphy C."/>
            <person name="Neiman D."/>
            <person name="Pearson M."/>
            <person name="Priest M."/>
            <person name="Roberts A."/>
            <person name="Saif S."/>
            <person name="Shea T."/>
            <person name="Sisk P."/>
            <person name="Stolte C."/>
            <person name="Sykes S."/>
            <person name="Wortman J."/>
            <person name="Nusbaum C."/>
            <person name="Birren B."/>
        </authorList>
    </citation>
    <scope>NUCLEOTIDE SEQUENCE [LARGE SCALE GENOMIC DNA]</scope>
    <source>
        <strain evidence="4">ATCC 50505</strain>
    </source>
</reference>
<dbReference type="HOGENOM" id="CLU_459420_0_0_1"/>
<keyword evidence="2" id="KW-0472">Membrane</keyword>
<feature type="compositionally biased region" description="Basic and acidic residues" evidence="1">
    <location>
        <begin position="65"/>
        <end position="77"/>
    </location>
</feature>
<dbReference type="RefSeq" id="XP_007603689.1">
    <property type="nucleotide sequence ID" value="XM_007603627.1"/>
</dbReference>
<feature type="region of interest" description="Disordered" evidence="1">
    <location>
        <begin position="574"/>
        <end position="594"/>
    </location>
</feature>
<feature type="compositionally biased region" description="Basic and acidic residues" evidence="1">
    <location>
        <begin position="116"/>
        <end position="127"/>
    </location>
</feature>
<feature type="transmembrane region" description="Helical" evidence="2">
    <location>
        <begin position="397"/>
        <end position="415"/>
    </location>
</feature>
<dbReference type="OMA" id="KSERTNT"/>
<feature type="compositionally biased region" description="Basic and acidic residues" evidence="1">
    <location>
        <begin position="191"/>
        <end position="224"/>
    </location>
</feature>
<dbReference type="EMBL" id="JH370130">
    <property type="protein sequence ID" value="ELA42921.1"/>
    <property type="molecule type" value="Genomic_DNA"/>
</dbReference>